<proteinExistence type="predicted"/>
<keyword evidence="1 2" id="KW-0732">Signal</keyword>
<feature type="chain" id="PRO_5015662404" description="Glycosyl hydrolase-like 10 domain-containing protein" evidence="2">
    <location>
        <begin position="21"/>
        <end position="505"/>
    </location>
</feature>
<dbReference type="Pfam" id="PF02638">
    <property type="entry name" value="GHL10"/>
    <property type="match status" value="1"/>
</dbReference>
<dbReference type="OrthoDB" id="9773203at2"/>
<dbReference type="PANTHER" id="PTHR43405">
    <property type="entry name" value="GLYCOSYL HYDROLASE DIGH"/>
    <property type="match status" value="1"/>
</dbReference>
<organism evidence="4 5">
    <name type="scientific">Marinilabilia rubra</name>
    <dbReference type="NCBI Taxonomy" id="2162893"/>
    <lineage>
        <taxon>Bacteria</taxon>
        <taxon>Pseudomonadati</taxon>
        <taxon>Bacteroidota</taxon>
        <taxon>Bacteroidia</taxon>
        <taxon>Marinilabiliales</taxon>
        <taxon>Marinilabiliaceae</taxon>
        <taxon>Marinilabilia</taxon>
    </lineage>
</organism>
<dbReference type="InterPro" id="IPR003790">
    <property type="entry name" value="GHL10"/>
</dbReference>
<dbReference type="Gene3D" id="3.20.20.80">
    <property type="entry name" value="Glycosidases"/>
    <property type="match status" value="1"/>
</dbReference>
<dbReference type="InterPro" id="IPR017853">
    <property type="entry name" value="GH"/>
</dbReference>
<dbReference type="InterPro" id="IPR052177">
    <property type="entry name" value="Divisome_Glycosyl_Hydrolase"/>
</dbReference>
<dbReference type="PANTHER" id="PTHR43405:SF1">
    <property type="entry name" value="GLYCOSYL HYDROLASE DIGH"/>
    <property type="match status" value="1"/>
</dbReference>
<comment type="caution">
    <text evidence="4">The sequence shown here is derived from an EMBL/GenBank/DDBJ whole genome shotgun (WGS) entry which is preliminary data.</text>
</comment>
<feature type="domain" description="Glycosyl hydrolase-like 10" evidence="3">
    <location>
        <begin position="27"/>
        <end position="347"/>
    </location>
</feature>
<gene>
    <name evidence="4" type="ORF">DDZ16_00900</name>
</gene>
<evidence type="ECO:0000259" key="3">
    <source>
        <dbReference type="Pfam" id="PF02638"/>
    </source>
</evidence>
<evidence type="ECO:0000313" key="4">
    <source>
        <dbReference type="EMBL" id="PWE01079.1"/>
    </source>
</evidence>
<dbReference type="SUPFAM" id="SSF49265">
    <property type="entry name" value="Fibronectin type III"/>
    <property type="match status" value="1"/>
</dbReference>
<sequence>MLRKLTFLSILSLFVASLQAREYPKREMRAIWIATVANIDWPSKSGLSVDMQQEEMLELFDLAKEYNLNTVIFQVRPSTDAFFPSDLEPWSQWLTGEQGQAPDPYYDPLEFAIEEGRKRGLEIHLWLNPYRAVVDTAKASVADDHPVNQHPDWFVTYGKARYFNPGLPDTRNHVATVVADVLKRYDVDALHFDDYFYPYRIAGEEFPDQEAFEMYPRGFSSDQKDDWRRDNVDLIIEQLHDTIESVNPSVAFGISPFGVWRNQSVDPRGSATRAGQTNYDDLFANILRWQEEGWIDYITPQIYWHIGKEVADYAIIADWWSKNALGCRLYIGQAFYRINRDSKDREWRSSRQILKQIKLNRTYPNIDGSMFFSAKSLRSNPRRLKEKLLRKAYRYEALPPVNPRVEQETPEVPQNPEIKLAGDSIHMTWEPGENNETFVIYKFKRGKQANTEDPENIFAVTGMNEITFEVDRKTHPRKYYFVISAMSHTNIESVTEFFTDVSLED</sequence>
<dbReference type="AlphaFoldDB" id="A0A2U2BDD4"/>
<evidence type="ECO:0000256" key="1">
    <source>
        <dbReference type="ARBA" id="ARBA00022729"/>
    </source>
</evidence>
<keyword evidence="5" id="KW-1185">Reference proteome</keyword>
<evidence type="ECO:0000313" key="5">
    <source>
        <dbReference type="Proteomes" id="UP000244956"/>
    </source>
</evidence>
<dbReference type="SUPFAM" id="SSF51445">
    <property type="entry name" value="(Trans)glycosidases"/>
    <property type="match status" value="1"/>
</dbReference>
<dbReference type="Proteomes" id="UP000244956">
    <property type="component" value="Unassembled WGS sequence"/>
</dbReference>
<dbReference type="RefSeq" id="WP_109262533.1">
    <property type="nucleotide sequence ID" value="NZ_QEWP01000001.1"/>
</dbReference>
<protein>
    <recommendedName>
        <fullName evidence="3">Glycosyl hydrolase-like 10 domain-containing protein</fullName>
    </recommendedName>
</protein>
<reference evidence="4 5" key="1">
    <citation type="submission" date="2018-05" db="EMBL/GenBank/DDBJ databases">
        <title>Marinilabilia rubrum sp. nov., isolated from saltern sediment.</title>
        <authorList>
            <person name="Zhang R."/>
        </authorList>
    </citation>
    <scope>NUCLEOTIDE SEQUENCE [LARGE SCALE GENOMIC DNA]</scope>
    <source>
        <strain evidence="4 5">WTE16</strain>
    </source>
</reference>
<dbReference type="EMBL" id="QEWP01000001">
    <property type="protein sequence ID" value="PWE01079.1"/>
    <property type="molecule type" value="Genomic_DNA"/>
</dbReference>
<feature type="signal peptide" evidence="2">
    <location>
        <begin position="1"/>
        <end position="20"/>
    </location>
</feature>
<name>A0A2U2BDD4_9BACT</name>
<accession>A0A2U2BDD4</accession>
<dbReference type="InterPro" id="IPR036116">
    <property type="entry name" value="FN3_sf"/>
</dbReference>
<evidence type="ECO:0000256" key="2">
    <source>
        <dbReference type="SAM" id="SignalP"/>
    </source>
</evidence>